<dbReference type="PANTHER" id="PTHR12962">
    <property type="entry name" value="CALCIUM-REGULATED HEAT STABLE PROTEIN CRHSP-24-RELATED"/>
    <property type="match status" value="1"/>
</dbReference>
<feature type="region of interest" description="Disordered" evidence="2">
    <location>
        <begin position="1"/>
        <end position="39"/>
    </location>
</feature>
<dbReference type="Pfam" id="PF00313">
    <property type="entry name" value="CSD"/>
    <property type="match status" value="1"/>
</dbReference>
<evidence type="ECO:0000256" key="2">
    <source>
        <dbReference type="SAM" id="MobiDB-lite"/>
    </source>
</evidence>
<reference evidence="4" key="1">
    <citation type="submission" date="2019-08" db="EMBL/GenBank/DDBJ databases">
        <title>The genome of the North American firefly Photinus pyralis.</title>
        <authorList>
            <consortium name="Photinus pyralis genome working group"/>
            <person name="Fallon T.R."/>
            <person name="Sander Lower S.E."/>
            <person name="Weng J.-K."/>
        </authorList>
    </citation>
    <scope>NUCLEOTIDE SEQUENCE</scope>
    <source>
        <strain evidence="4">TRF0915ILg1</strain>
        <tissue evidence="4">Whole body</tissue>
    </source>
</reference>
<dbReference type="SUPFAM" id="SSF50249">
    <property type="entry name" value="Nucleic acid-binding proteins"/>
    <property type="match status" value="1"/>
</dbReference>
<dbReference type="AlphaFoldDB" id="A0A8K0G1P6"/>
<evidence type="ECO:0000313" key="4">
    <source>
        <dbReference type="EMBL" id="KAF2885042.1"/>
    </source>
</evidence>
<evidence type="ECO:0000256" key="1">
    <source>
        <dbReference type="ARBA" id="ARBA00022553"/>
    </source>
</evidence>
<dbReference type="Gene3D" id="2.40.50.140">
    <property type="entry name" value="Nucleic acid-binding proteins"/>
    <property type="match status" value="1"/>
</dbReference>
<dbReference type="InterPro" id="IPR012340">
    <property type="entry name" value="NA-bd_OB-fold"/>
</dbReference>
<dbReference type="GO" id="GO:0005737">
    <property type="term" value="C:cytoplasm"/>
    <property type="evidence" value="ECO:0007669"/>
    <property type="project" value="TreeGrafter"/>
</dbReference>
<dbReference type="CDD" id="cd04458">
    <property type="entry name" value="CSP_CDS"/>
    <property type="match status" value="1"/>
</dbReference>
<evidence type="ECO:0000259" key="3">
    <source>
        <dbReference type="PROSITE" id="PS51857"/>
    </source>
</evidence>
<evidence type="ECO:0000313" key="5">
    <source>
        <dbReference type="Proteomes" id="UP000801492"/>
    </source>
</evidence>
<dbReference type="InterPro" id="IPR019844">
    <property type="entry name" value="CSD_CS"/>
</dbReference>
<dbReference type="InterPro" id="IPR052069">
    <property type="entry name" value="Ca-reg_mRNA-binding_domain"/>
</dbReference>
<name>A0A8K0G1P6_IGNLU</name>
<dbReference type="GO" id="GO:0043488">
    <property type="term" value="P:regulation of mRNA stability"/>
    <property type="evidence" value="ECO:0007669"/>
    <property type="project" value="TreeGrafter"/>
</dbReference>
<proteinExistence type="predicted"/>
<dbReference type="GO" id="GO:0003730">
    <property type="term" value="F:mRNA 3'-UTR binding"/>
    <property type="evidence" value="ECO:0007669"/>
    <property type="project" value="TreeGrafter"/>
</dbReference>
<comment type="caution">
    <text evidence="4">The sequence shown here is derived from an EMBL/GenBank/DDBJ whole genome shotgun (WGS) entry which is preliminary data.</text>
</comment>
<gene>
    <name evidence="4" type="ORF">ILUMI_21158</name>
</gene>
<dbReference type="EMBL" id="VTPC01090042">
    <property type="protein sequence ID" value="KAF2885042.1"/>
    <property type="molecule type" value="Genomic_DNA"/>
</dbReference>
<organism evidence="4 5">
    <name type="scientific">Ignelater luminosus</name>
    <name type="common">Cucubano</name>
    <name type="synonym">Pyrophorus luminosus</name>
    <dbReference type="NCBI Taxonomy" id="2038154"/>
    <lineage>
        <taxon>Eukaryota</taxon>
        <taxon>Metazoa</taxon>
        <taxon>Ecdysozoa</taxon>
        <taxon>Arthropoda</taxon>
        <taxon>Hexapoda</taxon>
        <taxon>Insecta</taxon>
        <taxon>Pterygota</taxon>
        <taxon>Neoptera</taxon>
        <taxon>Endopterygota</taxon>
        <taxon>Coleoptera</taxon>
        <taxon>Polyphaga</taxon>
        <taxon>Elateriformia</taxon>
        <taxon>Elateroidea</taxon>
        <taxon>Elateridae</taxon>
        <taxon>Agrypninae</taxon>
        <taxon>Pyrophorini</taxon>
        <taxon>Ignelater</taxon>
    </lineage>
</organism>
<dbReference type="InterPro" id="IPR002059">
    <property type="entry name" value="CSP_DNA-bd"/>
</dbReference>
<dbReference type="PROSITE" id="PS00352">
    <property type="entry name" value="CSD_1"/>
    <property type="match status" value="1"/>
</dbReference>
<dbReference type="Proteomes" id="UP000801492">
    <property type="component" value="Unassembled WGS sequence"/>
</dbReference>
<dbReference type="OrthoDB" id="448492at2759"/>
<protein>
    <recommendedName>
        <fullName evidence="3">CSD domain-containing protein</fullName>
    </recommendedName>
</protein>
<feature type="domain" description="CSD" evidence="3">
    <location>
        <begin position="43"/>
        <end position="109"/>
    </location>
</feature>
<sequence length="123" mass="13719">MSSLNVGDQNKSSPTKGSTIPSPLITRRTRTPSMSERALQSPELLGTIKLFCREKGHGFITPNTGGEDIFVHVSDVEGEYVPLPGDTVKYRLCPIPPKFEKYQAVHVHIVNLTPEVHTKWEYS</sequence>
<keyword evidence="5" id="KW-1185">Reference proteome</keyword>
<dbReference type="InterPro" id="IPR011129">
    <property type="entry name" value="CSD"/>
</dbReference>
<dbReference type="FunFam" id="2.40.50.140:FF:000086">
    <property type="entry name" value="Cold shock domain-containing protein C2"/>
    <property type="match status" value="1"/>
</dbReference>
<dbReference type="SMART" id="SM00357">
    <property type="entry name" value="CSP"/>
    <property type="match status" value="1"/>
</dbReference>
<keyword evidence="1" id="KW-0597">Phosphoprotein</keyword>
<dbReference type="PROSITE" id="PS51857">
    <property type="entry name" value="CSD_2"/>
    <property type="match status" value="1"/>
</dbReference>
<dbReference type="PANTHER" id="PTHR12962:SF1">
    <property type="entry name" value="COLD SHOCK DOMAIN-CONTAINING PROTEIN CG9705"/>
    <property type="match status" value="1"/>
</dbReference>
<feature type="compositionally biased region" description="Polar residues" evidence="2">
    <location>
        <begin position="1"/>
        <end position="21"/>
    </location>
</feature>
<accession>A0A8K0G1P6</accession>